<name>A0A2N6RY60_9BIFI</name>
<dbReference type="RefSeq" id="WP_102694815.1">
    <property type="nucleotide sequence ID" value="NZ_JAKNCL010000001.1"/>
</dbReference>
<organism evidence="3 4">
    <name type="scientific">Gardnerella greenwoodii</name>
    <dbReference type="NCBI Taxonomy" id="2914925"/>
    <lineage>
        <taxon>Bacteria</taxon>
        <taxon>Bacillati</taxon>
        <taxon>Actinomycetota</taxon>
        <taxon>Actinomycetes</taxon>
        <taxon>Bifidobacteriales</taxon>
        <taxon>Bifidobacteriaceae</taxon>
        <taxon>Gardnerella</taxon>
    </lineage>
</organism>
<dbReference type="SUPFAM" id="SSF102405">
    <property type="entry name" value="MCP/YpsA-like"/>
    <property type="match status" value="1"/>
</dbReference>
<dbReference type="GO" id="GO:0009294">
    <property type="term" value="P:DNA-mediated transformation"/>
    <property type="evidence" value="ECO:0007669"/>
    <property type="project" value="InterPro"/>
</dbReference>
<dbReference type="Proteomes" id="UP000235771">
    <property type="component" value="Unassembled WGS sequence"/>
</dbReference>
<comment type="similarity">
    <text evidence="1">Belongs to the DprA/Smf family.</text>
</comment>
<dbReference type="EMBL" id="PNGV01000001">
    <property type="protein sequence ID" value="PMC43012.1"/>
    <property type="molecule type" value="Genomic_DNA"/>
</dbReference>
<dbReference type="AlphaFoldDB" id="A0A2N6RY60"/>
<feature type="domain" description="Smf/DprA SLOG" evidence="2">
    <location>
        <begin position="197"/>
        <end position="419"/>
    </location>
</feature>
<dbReference type="PANTHER" id="PTHR43022:SF1">
    <property type="entry name" value="PROTEIN SMF"/>
    <property type="match status" value="1"/>
</dbReference>
<dbReference type="PANTHER" id="PTHR43022">
    <property type="entry name" value="PROTEIN SMF"/>
    <property type="match status" value="1"/>
</dbReference>
<reference evidence="3 4" key="1">
    <citation type="submission" date="2017-09" db="EMBL/GenBank/DDBJ databases">
        <title>Bacterial strain isolated from the female urinary microbiota.</title>
        <authorList>
            <person name="Thomas-White K."/>
            <person name="Kumar N."/>
            <person name="Forster S."/>
            <person name="Putonti C."/>
            <person name="Lawley T."/>
            <person name="Wolfe A.J."/>
        </authorList>
    </citation>
    <scope>NUCLEOTIDE SEQUENCE [LARGE SCALE GENOMIC DNA]</scope>
    <source>
        <strain evidence="3 4">UMB1686</strain>
    </source>
</reference>
<dbReference type="Gene3D" id="3.40.50.450">
    <property type="match status" value="1"/>
</dbReference>
<evidence type="ECO:0000259" key="2">
    <source>
        <dbReference type="Pfam" id="PF02481"/>
    </source>
</evidence>
<dbReference type="GeneID" id="98325975"/>
<comment type="caution">
    <text evidence="3">The sequence shown here is derived from an EMBL/GenBank/DDBJ whole genome shotgun (WGS) entry which is preliminary data.</text>
</comment>
<dbReference type="NCBIfam" id="TIGR00732">
    <property type="entry name" value="dprA"/>
    <property type="match status" value="1"/>
</dbReference>
<dbReference type="InterPro" id="IPR003488">
    <property type="entry name" value="DprA"/>
</dbReference>
<evidence type="ECO:0000313" key="3">
    <source>
        <dbReference type="EMBL" id="PMC43012.1"/>
    </source>
</evidence>
<gene>
    <name evidence="3" type="primary">dprA</name>
    <name evidence="3" type="ORF">CJ216_02635</name>
</gene>
<dbReference type="Pfam" id="PF02481">
    <property type="entry name" value="DNA_processg_A"/>
    <property type="match status" value="1"/>
</dbReference>
<dbReference type="InterPro" id="IPR057666">
    <property type="entry name" value="DrpA_SLOG"/>
</dbReference>
<keyword evidence="4" id="KW-1185">Reference proteome</keyword>
<proteinExistence type="inferred from homology"/>
<evidence type="ECO:0000256" key="1">
    <source>
        <dbReference type="ARBA" id="ARBA00006525"/>
    </source>
</evidence>
<accession>A0A2N6RY60</accession>
<evidence type="ECO:0000313" key="4">
    <source>
        <dbReference type="Proteomes" id="UP000235771"/>
    </source>
</evidence>
<protein>
    <submittedName>
        <fullName evidence="3">DNA-protecting protein DprA</fullName>
    </submittedName>
</protein>
<sequence>MSNLNNVNNKNCENSIDNVIEIDEETLSRAILTFCLEGADAIMYTLLLGAQHANDIVKLLHPIVKSFLAQQQESSAQQMQLPIISEETCEETGQESIEEAIKENADNISFSKDKRSKSQQLTSTMWKHISKHHSITTLESYFNKGLKSWGYRDNNNTQTLEALHHTLAKWCVRLTHLPTWEPNALCNWFTNSGKQWIIAPHSKYWPKQLQDLAFHSHFSPPLCLWGIGNPQALIQCHNPLAIVGSRSCTDYGRELAYRFAYDCASKGHTIISGGAYGIDAAAHWGAIDAQTDAGENKPIGRTIAVFAGGLNHMGPQSNSQLFDEIIEKGGACISELCPDTTPVGHRFLLRNRIIAALSSKVLVAQARLQSGALNTATWATDLNRELYAIPGDINRPHNAGCNKIIHDSQAIMVCSQQDVDILFPQSHHYIAGALNKTTISKTTAESNSFNNSATSNKTYNIQEKQVLNSSESENYTEIQQHIINAILTCKRKRENANIDSIYENIKLSYEKEKLGTIPSIAEVSGAIALLELEGTIFRKNEDFIIKQQKVA</sequence>